<reference evidence="2 3" key="1">
    <citation type="submission" date="2020-08" db="EMBL/GenBank/DDBJ databases">
        <title>Genome public.</title>
        <authorList>
            <person name="Liu C."/>
            <person name="Sun Q."/>
        </authorList>
    </citation>
    <scope>NUCLEOTIDE SEQUENCE [LARGE SCALE GENOMIC DNA]</scope>
    <source>
        <strain evidence="2 3">NSJ-9</strain>
    </source>
</reference>
<evidence type="ECO:0008006" key="4">
    <source>
        <dbReference type="Google" id="ProtNLM"/>
    </source>
</evidence>
<evidence type="ECO:0000256" key="1">
    <source>
        <dbReference type="SAM" id="Coils"/>
    </source>
</evidence>
<name>A0ABR7GHF2_9FIRM</name>
<accession>A0ABR7GHF2</accession>
<comment type="caution">
    <text evidence="2">The sequence shown here is derived from an EMBL/GenBank/DDBJ whole genome shotgun (WGS) entry which is preliminary data.</text>
</comment>
<dbReference type="RefSeq" id="WP_147403524.1">
    <property type="nucleotide sequence ID" value="NZ_JACOPG010000002.1"/>
</dbReference>
<proteinExistence type="predicted"/>
<feature type="coiled-coil region" evidence="1">
    <location>
        <begin position="7"/>
        <end position="34"/>
    </location>
</feature>
<organism evidence="2 3">
    <name type="scientific">Roseburia lenta</name>
    <dbReference type="NCBI Taxonomy" id="2763061"/>
    <lineage>
        <taxon>Bacteria</taxon>
        <taxon>Bacillati</taxon>
        <taxon>Bacillota</taxon>
        <taxon>Clostridia</taxon>
        <taxon>Lachnospirales</taxon>
        <taxon>Lachnospiraceae</taxon>
        <taxon>Roseburia</taxon>
    </lineage>
</organism>
<gene>
    <name evidence="2" type="ORF">H8R94_06590</name>
</gene>
<dbReference type="EMBL" id="JACOPG010000002">
    <property type="protein sequence ID" value="MBC5686275.1"/>
    <property type="molecule type" value="Genomic_DNA"/>
</dbReference>
<keyword evidence="1" id="KW-0175">Coiled coil</keyword>
<dbReference type="Proteomes" id="UP000643810">
    <property type="component" value="Unassembled WGS sequence"/>
</dbReference>
<sequence length="65" mass="7955">MERRLEVESLTRELQVLEREEQELREKIDMIAIKKGDLLKRIADYSDEKYEQDALTRLYEQRRGK</sequence>
<evidence type="ECO:0000313" key="2">
    <source>
        <dbReference type="EMBL" id="MBC5686275.1"/>
    </source>
</evidence>
<keyword evidence="3" id="KW-1185">Reference proteome</keyword>
<evidence type="ECO:0000313" key="3">
    <source>
        <dbReference type="Proteomes" id="UP000643810"/>
    </source>
</evidence>
<protein>
    <recommendedName>
        <fullName evidence="4">Flagellar export protein FliJ</fullName>
    </recommendedName>
</protein>